<keyword evidence="7 25" id="KW-0808">Transferase</keyword>
<dbReference type="Pfam" id="PF22528">
    <property type="entry name" value="PRMT_C"/>
    <property type="match status" value="1"/>
</dbReference>
<evidence type="ECO:0000256" key="10">
    <source>
        <dbReference type="ARBA" id="ARBA00022771"/>
    </source>
</evidence>
<dbReference type="PROSITE" id="PS00028">
    <property type="entry name" value="ZINC_FINGER_C2H2_1"/>
    <property type="match status" value="1"/>
</dbReference>
<keyword evidence="6 25" id="KW-0489">Methyltransferase</keyword>
<dbReference type="FunFam" id="2.70.160.11:FF:000005">
    <property type="entry name" value="protein arginine N-methyltransferase 3 isoform X2"/>
    <property type="match status" value="1"/>
</dbReference>
<evidence type="ECO:0000256" key="12">
    <source>
        <dbReference type="ARBA" id="ARBA00022845"/>
    </source>
</evidence>
<evidence type="ECO:0000256" key="24">
    <source>
        <dbReference type="ARBA" id="ARBA00093604"/>
    </source>
</evidence>
<dbReference type="Pfam" id="PF13460">
    <property type="entry name" value="NAD_binding_10"/>
    <property type="match status" value="1"/>
</dbReference>
<evidence type="ECO:0000256" key="21">
    <source>
        <dbReference type="ARBA" id="ARBA00069516"/>
    </source>
</evidence>
<evidence type="ECO:0000256" key="11">
    <source>
        <dbReference type="ARBA" id="ARBA00022833"/>
    </source>
</evidence>
<dbReference type="PANTHER" id="PTHR11006:SF53">
    <property type="entry name" value="PROTEIN ARGININE N-METHYLTRANSFERASE 3"/>
    <property type="match status" value="1"/>
</dbReference>
<dbReference type="GO" id="GO:0006417">
    <property type="term" value="P:regulation of translation"/>
    <property type="evidence" value="ECO:0007669"/>
    <property type="project" value="UniProtKB-KW"/>
</dbReference>
<feature type="region of interest" description="Disordered" evidence="26">
    <location>
        <begin position="182"/>
        <end position="218"/>
    </location>
</feature>
<dbReference type="InterPro" id="IPR013087">
    <property type="entry name" value="Znf_C2H2_type"/>
</dbReference>
<keyword evidence="13" id="KW-0521">NADP</keyword>
<evidence type="ECO:0000256" key="5">
    <source>
        <dbReference type="ARBA" id="ARBA00022553"/>
    </source>
</evidence>
<evidence type="ECO:0000256" key="23">
    <source>
        <dbReference type="ARBA" id="ARBA00093483"/>
    </source>
</evidence>
<dbReference type="InterPro" id="IPR055135">
    <property type="entry name" value="PRMT_dom"/>
</dbReference>
<evidence type="ECO:0000256" key="3">
    <source>
        <dbReference type="ARBA" id="ARBA00011925"/>
    </source>
</evidence>
<comment type="subunit">
    <text evidence="20">Monomer and homodimer. Interacts with EPB41L3 (via FERM domain); the interaction is direct and inhibits the protein-arginine N-methyltransferase activity of PRMT3. Interacts with the 40S ribosomal protein RPS2. Interacts with ALDH1A1; the interaction is direct, inhibits ALDH1A1 aldehyde dehydrogenase activity and is independent of the methyltransferase activity of PRMT3.</text>
</comment>
<evidence type="ECO:0000256" key="18">
    <source>
        <dbReference type="ARBA" id="ARBA00049303"/>
    </source>
</evidence>
<evidence type="ECO:0000256" key="7">
    <source>
        <dbReference type="ARBA" id="ARBA00022679"/>
    </source>
</evidence>
<keyword evidence="27" id="KW-0472">Membrane</keyword>
<dbReference type="Pfam" id="PF06325">
    <property type="entry name" value="PrmA"/>
    <property type="match status" value="1"/>
</dbReference>
<accession>A0A091EHD0</accession>
<dbReference type="FunFam" id="3.40.50.150:FF:000034">
    <property type="entry name" value="Protein arginine N-methyltransferase 3"/>
    <property type="match status" value="1"/>
</dbReference>
<evidence type="ECO:0000256" key="20">
    <source>
        <dbReference type="ARBA" id="ARBA00064080"/>
    </source>
</evidence>
<dbReference type="Proteomes" id="UP000028990">
    <property type="component" value="Unassembled WGS sequence"/>
</dbReference>
<evidence type="ECO:0000256" key="1">
    <source>
        <dbReference type="ARBA" id="ARBA00004123"/>
    </source>
</evidence>
<keyword evidence="30" id="KW-1185">Reference proteome</keyword>
<dbReference type="InterPro" id="IPR036236">
    <property type="entry name" value="Znf_C2H2_sf"/>
</dbReference>
<comment type="catalytic activity">
    <reaction evidence="17">
        <text>L-arginyl-[protein] + 2 S-adenosyl-L-methionine = N(omega),N(omega)-dimethyl-L-arginyl-[protein] + 2 S-adenosyl-L-homocysteine + 2 H(+)</text>
        <dbReference type="Rhea" id="RHEA:48096"/>
        <dbReference type="Rhea" id="RHEA-COMP:10532"/>
        <dbReference type="Rhea" id="RHEA-COMP:11991"/>
        <dbReference type="ChEBI" id="CHEBI:15378"/>
        <dbReference type="ChEBI" id="CHEBI:29965"/>
        <dbReference type="ChEBI" id="CHEBI:57856"/>
        <dbReference type="ChEBI" id="CHEBI:59789"/>
        <dbReference type="ChEBI" id="CHEBI:61897"/>
        <dbReference type="EC" id="2.1.1.319"/>
    </reaction>
    <physiologicalReaction direction="left-to-right" evidence="17">
        <dbReference type="Rhea" id="RHEA:48097"/>
    </physiologicalReaction>
</comment>
<dbReference type="Pfam" id="PF21336">
    <property type="entry name" value="ANM3_zf-C2H2"/>
    <property type="match status" value="1"/>
</dbReference>
<evidence type="ECO:0000313" key="29">
    <source>
        <dbReference type="EMBL" id="KFO34856.1"/>
    </source>
</evidence>
<evidence type="ECO:0000256" key="13">
    <source>
        <dbReference type="ARBA" id="ARBA00022857"/>
    </source>
</evidence>
<keyword evidence="15" id="KW-1015">Disulfide bond</keyword>
<feature type="compositionally biased region" description="Acidic residues" evidence="26">
    <location>
        <begin position="190"/>
        <end position="213"/>
    </location>
</feature>
<proteinExistence type="predicted"/>
<sequence length="718" mass="81216">MAETQALPKLREDFRLQNKSVFILGASGETGRVLLKEILEQNLFSKVTLIGRRKLTFEEDAYKNVNQEVVDFEKLDDYASAFQGHDVGFCCLGTTKAKAGAEGFVRVDRDYVLKSAEMAKTGGCKHFNLLSARGADKSSTFLYLQVKGEVEARVEELKFDRYSVFRPGTLQNINTASKILEAPGGRGAEEQDDDLPELSDSGDEAAWEDEDEADQPHDRLQTPCLFCNRLFTSAEETFSHCKSEHQFNIDSMVHKHGLEFYGYIKLINFIRLKNPTVEYMNSIYNPVPWEKEEYLKPVLEDDLLLQFDVEDLYEPVSVPFSYPNGLSENTSIVEKLKHMEARALSAEAALARAREDLQRMKQFAQDFVMNADVRTCSSSTAIADLQEDEDGVYFSSYGHHGIHEEMLKDKVRTESYRDFIYQNPHIFKDKVVLDVGCGTGILSMFAAKAGARKVLGVDQSEILYQAMDIIRLNKLEDTIVLIKGKIEEVHLPVEKVDVVISEWMGYFLLFESMLDSVLYAKNKYLAKGGSVYPDICTISLVAVSDVSKHMDRIAFWDNVYGFNMSCMKKAVILEAVVEVLDPKTLISDPCGIKHIDCHTTSISDLEFSSDFSLKITKTSTCTAIAGYFDIYFEKNCHKRVMFSTGPQSTKTHWKQTVFLLEKPFSVKAGKKKRGKVSYSFLSKQAPGLVGFVFGFCWGFLVLGIELWPLCLQGRWQNH</sequence>
<dbReference type="InterPro" id="IPR029063">
    <property type="entry name" value="SAM-dependent_MTases_sf"/>
</dbReference>
<comment type="function">
    <text evidence="19">Protein-arginine N-methyltransferase that catalyzes both the monomethylation and asymmetric dimethylation of the guanidino nitrogens of arginine residues in target proteins, and therefore falls into the group of type I methyltransferases. Catalyzes the asymmetric arginine dimethylation at multiple sites in the Arg/Gly-rich region of small ribosomal subunit protein uS5/RPS2. Also appears to methylate other ribosomal proteins. May regulate retinoic acid synthesis and signaling by inhibiting ALDH1A1 retinal dehydrogenase activity. Contributes to methylation of histone H4 'Arg-3', a specific tag for epigenetic transcriptional activation. Promotes osteogenesis.</text>
</comment>
<evidence type="ECO:0000256" key="9">
    <source>
        <dbReference type="ARBA" id="ARBA00022723"/>
    </source>
</evidence>
<evidence type="ECO:0000313" key="30">
    <source>
        <dbReference type="Proteomes" id="UP000028990"/>
    </source>
</evidence>
<evidence type="ECO:0000256" key="2">
    <source>
        <dbReference type="ARBA" id="ARBA00004514"/>
    </source>
</evidence>
<dbReference type="SUPFAM" id="SSF51735">
    <property type="entry name" value="NAD(P)-binding Rossmann-fold domains"/>
    <property type="match status" value="1"/>
</dbReference>
<dbReference type="eggNOG" id="KOG1499">
    <property type="taxonomic scope" value="Eukaryota"/>
</dbReference>
<dbReference type="CDD" id="cd05250">
    <property type="entry name" value="CC3_like_SDR_a"/>
    <property type="match status" value="1"/>
</dbReference>
<keyword evidence="11" id="KW-0862">Zinc</keyword>
<comment type="subcellular location">
    <subcellularLocation>
        <location evidence="2">Cytoplasm</location>
        <location evidence="2">Cytosol</location>
    </subcellularLocation>
    <subcellularLocation>
        <location evidence="1">Nucleus</location>
    </subcellularLocation>
</comment>
<evidence type="ECO:0000256" key="26">
    <source>
        <dbReference type="SAM" id="MobiDB-lite"/>
    </source>
</evidence>
<protein>
    <recommendedName>
        <fullName evidence="24">Protein HTATIP2</fullName>
        <ecNumber evidence="3">2.1.1.319</ecNumber>
    </recommendedName>
    <alternativeName>
        <fullName evidence="22">Heterogeneous nuclear ribonucleoprotein methyltransferase-like protein 3</fullName>
    </alternativeName>
    <alternativeName>
        <fullName evidence="21">Protein arginine N-methyltransferase 3</fullName>
    </alternativeName>
</protein>
<keyword evidence="9" id="KW-0479">Metal-binding</keyword>
<dbReference type="Gene3D" id="2.70.160.11">
    <property type="entry name" value="Hnrnp arginine n-methyltransferase1"/>
    <property type="match status" value="1"/>
</dbReference>
<dbReference type="AlphaFoldDB" id="A0A091EHD0"/>
<keyword evidence="27" id="KW-1133">Transmembrane helix</keyword>
<organism evidence="29 30">
    <name type="scientific">Fukomys damarensis</name>
    <name type="common">Damaraland mole rat</name>
    <name type="synonym">Cryptomys damarensis</name>
    <dbReference type="NCBI Taxonomy" id="885580"/>
    <lineage>
        <taxon>Eukaryota</taxon>
        <taxon>Metazoa</taxon>
        <taxon>Chordata</taxon>
        <taxon>Craniata</taxon>
        <taxon>Vertebrata</taxon>
        <taxon>Euteleostomi</taxon>
        <taxon>Mammalia</taxon>
        <taxon>Eutheria</taxon>
        <taxon>Euarchontoglires</taxon>
        <taxon>Glires</taxon>
        <taxon>Rodentia</taxon>
        <taxon>Hystricomorpha</taxon>
        <taxon>Bathyergidae</taxon>
        <taxon>Fukomys</taxon>
    </lineage>
</organism>
<evidence type="ECO:0000256" key="22">
    <source>
        <dbReference type="ARBA" id="ARBA00075283"/>
    </source>
</evidence>
<dbReference type="GO" id="GO:0035242">
    <property type="term" value="F:protein-arginine omega-N asymmetric methyltransferase activity"/>
    <property type="evidence" value="ECO:0007669"/>
    <property type="project" value="UniProtKB-EC"/>
</dbReference>
<comment type="subunit">
    <text evidence="23">Monomer. Forms homodimers during oxidative stress. Interacts (via N-terminus) with elongation factor EEF1A1 (via middle-region); the interaction is direct and competes with EEF1A1 binding to guanyl-nucleotide exchange factor EEF1B2, thereby inhibiting GDP for GTP exchange and reactivation of EEF1A1. Interacts with nuclear transport receptors XPO4, IPO5/RANBP5, IPO7, IPO9 and KPNB1 as well as GCN1L1/GCN1 and LRPPRC probably through their HEAT repeats. Binds NCOA5/CIA.</text>
</comment>
<keyword evidence="16" id="KW-0539">Nucleus</keyword>
<evidence type="ECO:0000256" key="8">
    <source>
        <dbReference type="ARBA" id="ARBA00022691"/>
    </source>
</evidence>
<evidence type="ECO:0000256" key="15">
    <source>
        <dbReference type="ARBA" id="ARBA00023157"/>
    </source>
</evidence>
<dbReference type="InterPro" id="IPR036291">
    <property type="entry name" value="NAD(P)-bd_dom_sf"/>
</dbReference>
<keyword evidence="10" id="KW-0863">Zinc-finger</keyword>
<evidence type="ECO:0000259" key="28">
    <source>
        <dbReference type="PROSITE" id="PS00028"/>
    </source>
</evidence>
<keyword evidence="12" id="KW-0810">Translation regulation</keyword>
<dbReference type="SUPFAM" id="SSF53335">
    <property type="entry name" value="S-adenosyl-L-methionine-dependent methyltransferases"/>
    <property type="match status" value="1"/>
</dbReference>
<dbReference type="CDD" id="cd02440">
    <property type="entry name" value="AdoMet_MTases"/>
    <property type="match status" value="1"/>
</dbReference>
<dbReference type="STRING" id="885580.ENSFDAP00000004315"/>
<gene>
    <name evidence="29" type="ORF">H920_03734</name>
</gene>
<dbReference type="GO" id="GO:0032259">
    <property type="term" value="P:methylation"/>
    <property type="evidence" value="ECO:0007669"/>
    <property type="project" value="UniProtKB-KW"/>
</dbReference>
<dbReference type="GO" id="GO:0008270">
    <property type="term" value="F:zinc ion binding"/>
    <property type="evidence" value="ECO:0007669"/>
    <property type="project" value="UniProtKB-KW"/>
</dbReference>
<dbReference type="Gene3D" id="3.40.50.150">
    <property type="entry name" value="Vaccinia Virus protein VP39"/>
    <property type="match status" value="1"/>
</dbReference>
<evidence type="ECO:0000256" key="16">
    <source>
        <dbReference type="ARBA" id="ARBA00023242"/>
    </source>
</evidence>
<dbReference type="InterPro" id="IPR049482">
    <property type="entry name" value="ANM3-like_C2H2_Zf"/>
</dbReference>
<dbReference type="InterPro" id="IPR025799">
    <property type="entry name" value="Arg_MeTrfase"/>
</dbReference>
<feature type="transmembrane region" description="Helical" evidence="27">
    <location>
        <begin position="688"/>
        <end position="711"/>
    </location>
</feature>
<dbReference type="GO" id="GO:0005829">
    <property type="term" value="C:cytosol"/>
    <property type="evidence" value="ECO:0007669"/>
    <property type="project" value="UniProtKB-SubCell"/>
</dbReference>
<keyword evidence="5" id="KW-0597">Phosphoprotein</keyword>
<dbReference type="Gene3D" id="3.40.50.720">
    <property type="entry name" value="NAD(P)-binding Rossmann-like Domain"/>
    <property type="match status" value="1"/>
</dbReference>
<evidence type="ECO:0000256" key="25">
    <source>
        <dbReference type="PROSITE-ProRule" id="PRU01015"/>
    </source>
</evidence>
<evidence type="ECO:0000256" key="14">
    <source>
        <dbReference type="ARBA" id="ARBA00022990"/>
    </source>
</evidence>
<dbReference type="InterPro" id="IPR016040">
    <property type="entry name" value="NAD(P)-bd_dom"/>
</dbReference>
<dbReference type="FunFam" id="3.40.50.720:FF:000271">
    <property type="entry name" value="oxidoreductase HTATIP2 isoform X1"/>
    <property type="match status" value="1"/>
</dbReference>
<evidence type="ECO:0000256" key="6">
    <source>
        <dbReference type="ARBA" id="ARBA00022603"/>
    </source>
</evidence>
<dbReference type="GO" id="GO:0042054">
    <property type="term" value="F:histone methyltransferase activity"/>
    <property type="evidence" value="ECO:0007669"/>
    <property type="project" value="TreeGrafter"/>
</dbReference>
<dbReference type="EC" id="2.1.1.319" evidence="3"/>
<evidence type="ECO:0000256" key="17">
    <source>
        <dbReference type="ARBA" id="ARBA00047384"/>
    </source>
</evidence>
<keyword evidence="8 25" id="KW-0949">S-adenosyl-L-methionine</keyword>
<dbReference type="SUPFAM" id="SSF57667">
    <property type="entry name" value="beta-beta-alpha zinc fingers"/>
    <property type="match status" value="1"/>
</dbReference>
<dbReference type="PANTHER" id="PTHR11006">
    <property type="entry name" value="PROTEIN ARGININE N-METHYLTRANSFERASE"/>
    <property type="match status" value="1"/>
</dbReference>
<evidence type="ECO:0000256" key="4">
    <source>
        <dbReference type="ARBA" id="ARBA00022490"/>
    </source>
</evidence>
<feature type="domain" description="C2H2-type" evidence="28">
    <location>
        <begin position="224"/>
        <end position="245"/>
    </location>
</feature>
<reference evidence="29 30" key="1">
    <citation type="submission" date="2013-11" db="EMBL/GenBank/DDBJ databases">
        <title>The Damaraland mole rat (Fukomys damarensis) genome and evolution of African mole rats.</title>
        <authorList>
            <person name="Gladyshev V.N."/>
            <person name="Fang X."/>
        </authorList>
    </citation>
    <scope>NUCLEOTIDE SEQUENCE [LARGE SCALE GENOMIC DNA]</scope>
    <source>
        <tissue evidence="29">Liver</tissue>
    </source>
</reference>
<dbReference type="Pfam" id="PF21137">
    <property type="entry name" value="ANM3_C2H2_Zf"/>
    <property type="match status" value="1"/>
</dbReference>
<comment type="catalytic activity">
    <reaction evidence="18">
        <text>L-arginyl-[protein] + S-adenosyl-L-methionine = N(omega)-methyl-L-arginyl-[protein] + S-adenosyl-L-homocysteine + H(+)</text>
        <dbReference type="Rhea" id="RHEA:48100"/>
        <dbReference type="Rhea" id="RHEA-COMP:10532"/>
        <dbReference type="Rhea" id="RHEA-COMP:11990"/>
        <dbReference type="ChEBI" id="CHEBI:15378"/>
        <dbReference type="ChEBI" id="CHEBI:29965"/>
        <dbReference type="ChEBI" id="CHEBI:57856"/>
        <dbReference type="ChEBI" id="CHEBI:59789"/>
        <dbReference type="ChEBI" id="CHEBI:65280"/>
    </reaction>
    <physiologicalReaction direction="left-to-right" evidence="18">
        <dbReference type="Rhea" id="RHEA:48101"/>
    </physiologicalReaction>
</comment>
<dbReference type="EMBL" id="KN121904">
    <property type="protein sequence ID" value="KFO34856.1"/>
    <property type="molecule type" value="Genomic_DNA"/>
</dbReference>
<evidence type="ECO:0000256" key="19">
    <source>
        <dbReference type="ARBA" id="ARBA00055011"/>
    </source>
</evidence>
<dbReference type="InterPro" id="IPR049009">
    <property type="entry name" value="ANM3_Znf-C2H2"/>
</dbReference>
<keyword evidence="14" id="KW-0007">Acetylation</keyword>
<name>A0A091EHD0_FUKDA</name>
<dbReference type="GO" id="GO:0005634">
    <property type="term" value="C:nucleus"/>
    <property type="evidence" value="ECO:0007669"/>
    <property type="project" value="UniProtKB-SubCell"/>
</dbReference>
<keyword evidence="4" id="KW-0963">Cytoplasm</keyword>
<evidence type="ECO:0000256" key="27">
    <source>
        <dbReference type="SAM" id="Phobius"/>
    </source>
</evidence>
<keyword evidence="27" id="KW-0812">Transmembrane</keyword>
<dbReference type="PROSITE" id="PS51678">
    <property type="entry name" value="SAM_MT_PRMT"/>
    <property type="match status" value="1"/>
</dbReference>